<evidence type="ECO:0000256" key="1">
    <source>
        <dbReference type="ARBA" id="ARBA00005233"/>
    </source>
</evidence>
<dbReference type="Pfam" id="PF00114">
    <property type="entry name" value="Pilin"/>
    <property type="match status" value="1"/>
</dbReference>
<accession>D5X5R9</accession>
<evidence type="ECO:0000313" key="5">
    <source>
        <dbReference type="EMBL" id="ADG29972.1"/>
    </source>
</evidence>
<dbReference type="NCBIfam" id="TIGR02532">
    <property type="entry name" value="IV_pilin_GFxxxE"/>
    <property type="match status" value="1"/>
</dbReference>
<dbReference type="InterPro" id="IPR012902">
    <property type="entry name" value="N_methyl_site"/>
</dbReference>
<sequence>MKKQLQQGFTLIELMIVVAIIGILAAIAIPAYQDYTIRAQVTEGLSLADGAKTAVSEFYTNTGSFPTSNASAGVATDTDIKGNYVQKVTVAQVSASQGTITATFSSTSPFKANTALTSPIVLTGTGGAGSITWTCTSALPQKYLPSSCTHQ</sequence>
<dbReference type="eggNOG" id="COG4969">
    <property type="taxonomic scope" value="Bacteria"/>
</dbReference>
<protein>
    <submittedName>
        <fullName evidence="5">Fimbrial protein pilin</fullName>
    </submittedName>
</protein>
<evidence type="ECO:0000256" key="4">
    <source>
        <dbReference type="SAM" id="Phobius"/>
    </source>
</evidence>
<proteinExistence type="inferred from homology"/>
<keyword evidence="3" id="KW-0281">Fimbrium</keyword>
<dbReference type="Pfam" id="PF07963">
    <property type="entry name" value="N_methyl"/>
    <property type="match status" value="1"/>
</dbReference>
<dbReference type="EMBL" id="CP002021">
    <property type="protein sequence ID" value="ADG29972.1"/>
    <property type="molecule type" value="Genomic_DNA"/>
</dbReference>
<dbReference type="BioCyc" id="TINT75379:TINT_RS02875-MONOMER"/>
<dbReference type="KEGG" id="tin:Tint_0572"/>
<organism evidence="5">
    <name type="scientific">Thiomonas intermedia (strain K12)</name>
    <name type="common">Thiobacillus intermedius</name>
    <dbReference type="NCBI Taxonomy" id="75379"/>
    <lineage>
        <taxon>Bacteria</taxon>
        <taxon>Pseudomonadati</taxon>
        <taxon>Pseudomonadota</taxon>
        <taxon>Betaproteobacteria</taxon>
        <taxon>Burkholderiales</taxon>
        <taxon>Thiomonas</taxon>
    </lineage>
</organism>
<dbReference type="STRING" id="75379.Tint_0572"/>
<feature type="transmembrane region" description="Helical" evidence="4">
    <location>
        <begin position="12"/>
        <end position="32"/>
    </location>
</feature>
<dbReference type="GO" id="GO:0044096">
    <property type="term" value="C:type IV pilus"/>
    <property type="evidence" value="ECO:0007669"/>
    <property type="project" value="TreeGrafter"/>
</dbReference>
<dbReference type="GO" id="GO:0007155">
    <property type="term" value="P:cell adhesion"/>
    <property type="evidence" value="ECO:0007669"/>
    <property type="project" value="InterPro"/>
</dbReference>
<keyword evidence="4" id="KW-1133">Transmembrane helix</keyword>
<evidence type="ECO:0000256" key="2">
    <source>
        <dbReference type="ARBA" id="ARBA00022481"/>
    </source>
</evidence>
<dbReference type="GO" id="GO:0043107">
    <property type="term" value="P:type IV pilus-dependent motility"/>
    <property type="evidence" value="ECO:0007669"/>
    <property type="project" value="TreeGrafter"/>
</dbReference>
<keyword evidence="4" id="KW-0472">Membrane</keyword>
<keyword evidence="2" id="KW-0488">Methylation</keyword>
<reference evidence="5" key="1">
    <citation type="submission" date="2010-04" db="EMBL/GenBank/DDBJ databases">
        <title>Complete sequence of Thiomonas intermedia K12.</title>
        <authorList>
            <consortium name="US DOE Joint Genome Institute"/>
            <person name="Lucas S."/>
            <person name="Copeland A."/>
            <person name="Lapidus A."/>
            <person name="Cheng J.-F."/>
            <person name="Bruce D."/>
            <person name="Goodwin L."/>
            <person name="Pitluck S."/>
            <person name="Davenport K."/>
            <person name="Detter J.C."/>
            <person name="Han C."/>
            <person name="Tapia R."/>
            <person name="Land M."/>
            <person name="Hauser L."/>
            <person name="Kyrpides N."/>
            <person name="Ovchinnikova G."/>
            <person name="Kerfeld C.A."/>
            <person name="Cannon G.C."/>
            <person name="Heinhorst S."/>
            <person name="Woyke T."/>
        </authorList>
    </citation>
    <scope>NUCLEOTIDE SEQUENCE [LARGE SCALE GENOMIC DNA]</scope>
    <source>
        <strain evidence="5">K12</strain>
    </source>
</reference>
<evidence type="ECO:0000256" key="3">
    <source>
        <dbReference type="RuleBase" id="RU000389"/>
    </source>
</evidence>
<dbReference type="PROSITE" id="PS00409">
    <property type="entry name" value="PROKAR_NTER_METHYL"/>
    <property type="match status" value="1"/>
</dbReference>
<name>D5X5R9_THIK1</name>
<comment type="similarity">
    <text evidence="1 3">Belongs to the N-Me-Phe pilin family.</text>
</comment>
<dbReference type="InterPro" id="IPR001082">
    <property type="entry name" value="Pilin"/>
</dbReference>
<dbReference type="AlphaFoldDB" id="D5X5R9"/>
<dbReference type="PANTHER" id="PTHR30093:SF34">
    <property type="entry name" value="PREPILIN PEPTIDASE-DEPENDENT PROTEIN D"/>
    <property type="match status" value="1"/>
</dbReference>
<keyword evidence="4" id="KW-0812">Transmembrane</keyword>
<gene>
    <name evidence="5" type="ordered locus">Tint_0572</name>
</gene>
<dbReference type="Gene3D" id="3.30.700.10">
    <property type="entry name" value="Glycoprotein, Type 4 Pilin"/>
    <property type="match status" value="1"/>
</dbReference>
<dbReference type="HOGENOM" id="CLU_091705_4_0_4"/>
<dbReference type="PANTHER" id="PTHR30093">
    <property type="entry name" value="GENERAL SECRETION PATHWAY PROTEIN G"/>
    <property type="match status" value="1"/>
</dbReference>
<dbReference type="SUPFAM" id="SSF54523">
    <property type="entry name" value="Pili subunits"/>
    <property type="match status" value="1"/>
</dbReference>
<dbReference type="InterPro" id="IPR045584">
    <property type="entry name" value="Pilin-like"/>
</dbReference>